<reference evidence="2" key="1">
    <citation type="journal article" date="2022" name="Acta Vet. Hung.">
        <title>Partial genetic characterisation of a novel alloherpesvirus detected by PCR in a farmed wels catfish (Silurus glanis).</title>
        <authorList>
            <person name="Tarjan Z.L."/>
            <person name="Doszpoly A."/>
            <person name="Eszterbauer E."/>
            <person name="Benko M."/>
        </authorList>
    </citation>
    <scope>NUCLEOTIDE SEQUENCE</scope>
    <source>
        <strain evidence="2">T48/2015</strain>
    </source>
</reference>
<evidence type="ECO:0000256" key="1">
    <source>
        <dbReference type="SAM" id="Phobius"/>
    </source>
</evidence>
<keyword evidence="1" id="KW-0812">Transmembrane</keyword>
<sequence length="201" mass="23207">MIVDVPFILCKYITWLVLNAFVTSFGIYVLSRCIITDGLYGSCSRNDCVLHLVTWLAVCIAPALFAMLKVFYVLVRFVKLSVFRKRKVRDLFRRRNNNEKGEEEEEEPAMETIVDDDALFRDHPLSKKITVLNRLPSGSATKSSIVVFVYVYLIGYSFYSFSHMYCKWFVEMIPVLVVLKVVYISCKVCVGSVRRASLVRR</sequence>
<name>A0A977TN68_9VIRU</name>
<feature type="transmembrane region" description="Helical" evidence="1">
    <location>
        <begin position="143"/>
        <end position="161"/>
    </location>
</feature>
<proteinExistence type="predicted"/>
<accession>A0A977TN68</accession>
<feature type="transmembrane region" description="Helical" evidence="1">
    <location>
        <begin position="50"/>
        <end position="75"/>
    </location>
</feature>
<keyword evidence="1" id="KW-0472">Membrane</keyword>
<keyword evidence="1" id="KW-1133">Transmembrane helix</keyword>
<feature type="transmembrane region" description="Helical" evidence="1">
    <location>
        <begin position="12"/>
        <end position="30"/>
    </location>
</feature>
<organism evidence="2">
    <name type="scientific">Silurid herpesvirus 2</name>
    <dbReference type="NCBI Taxonomy" id="2978071"/>
    <lineage>
        <taxon>Viruses</taxon>
        <taxon>Duplodnaviria</taxon>
        <taxon>Heunggongvirae</taxon>
        <taxon>Peploviricota</taxon>
        <taxon>Herviviricetes</taxon>
        <taxon>Herpesvirales</taxon>
        <taxon>Alloherpesviridae</taxon>
    </lineage>
</organism>
<feature type="transmembrane region" description="Helical" evidence="1">
    <location>
        <begin position="173"/>
        <end position="193"/>
    </location>
</feature>
<evidence type="ECO:0000313" key="2">
    <source>
        <dbReference type="EMBL" id="UXX19969.1"/>
    </source>
</evidence>
<dbReference type="EMBL" id="MW732127">
    <property type="protein sequence ID" value="UXX19969.1"/>
    <property type="molecule type" value="Genomic_DNA"/>
</dbReference>
<protein>
    <submittedName>
        <fullName evidence="2">Membrane protein</fullName>
    </submittedName>
</protein>